<keyword evidence="3 10" id="KW-0813">Transport</keyword>
<dbReference type="GO" id="GO:0005886">
    <property type="term" value="C:plasma membrane"/>
    <property type="evidence" value="ECO:0007669"/>
    <property type="project" value="UniProtKB-SubCell"/>
</dbReference>
<dbReference type="STRING" id="489703.SAMN04488038_101149"/>
<dbReference type="PRINTS" id="PR01374">
    <property type="entry name" value="TONBPROTEIN"/>
</dbReference>
<feature type="domain" description="TonB C-terminal" evidence="12">
    <location>
        <begin position="144"/>
        <end position="235"/>
    </location>
</feature>
<gene>
    <name evidence="13" type="ORF">SAMN04488038_101149</name>
</gene>
<dbReference type="EMBL" id="FOFS01000001">
    <property type="protein sequence ID" value="SEP67485.1"/>
    <property type="molecule type" value="Genomic_DNA"/>
</dbReference>
<keyword evidence="8 10" id="KW-1133">Transmembrane helix</keyword>
<evidence type="ECO:0000256" key="1">
    <source>
        <dbReference type="ARBA" id="ARBA00004383"/>
    </source>
</evidence>
<evidence type="ECO:0000256" key="3">
    <source>
        <dbReference type="ARBA" id="ARBA00022448"/>
    </source>
</evidence>
<dbReference type="SUPFAM" id="SSF74653">
    <property type="entry name" value="TolA/TonB C-terminal domain"/>
    <property type="match status" value="1"/>
</dbReference>
<keyword evidence="10" id="KW-0735">Signal-anchor</keyword>
<dbReference type="InterPro" id="IPR051045">
    <property type="entry name" value="TonB-dependent_transducer"/>
</dbReference>
<dbReference type="AlphaFoldDB" id="A0A1H8ZT32"/>
<dbReference type="InterPro" id="IPR003538">
    <property type="entry name" value="TonB"/>
</dbReference>
<dbReference type="GO" id="GO:0015891">
    <property type="term" value="P:siderophore transport"/>
    <property type="evidence" value="ECO:0007669"/>
    <property type="project" value="InterPro"/>
</dbReference>
<evidence type="ECO:0000256" key="6">
    <source>
        <dbReference type="ARBA" id="ARBA00022692"/>
    </source>
</evidence>
<comment type="function">
    <text evidence="10">Interacts with outer membrane receptor proteins that carry out high-affinity binding and energy dependent uptake into the periplasmic space of specific substrates. It could act to transduce energy from the cytoplasmic membrane to specific energy-requiring processes in the outer membrane, resulting in the release into the periplasm of ligands bound by these outer membrane proteins.</text>
</comment>
<evidence type="ECO:0000256" key="10">
    <source>
        <dbReference type="RuleBase" id="RU362123"/>
    </source>
</evidence>
<dbReference type="GO" id="GO:0030288">
    <property type="term" value="C:outer membrane-bounded periplasmic space"/>
    <property type="evidence" value="ECO:0007669"/>
    <property type="project" value="InterPro"/>
</dbReference>
<dbReference type="GO" id="GO:0055085">
    <property type="term" value="P:transmembrane transport"/>
    <property type="evidence" value="ECO:0007669"/>
    <property type="project" value="InterPro"/>
</dbReference>
<keyword evidence="9 10" id="KW-0472">Membrane</keyword>
<evidence type="ECO:0000256" key="2">
    <source>
        <dbReference type="ARBA" id="ARBA00006555"/>
    </source>
</evidence>
<evidence type="ECO:0000256" key="9">
    <source>
        <dbReference type="ARBA" id="ARBA00023136"/>
    </source>
</evidence>
<keyword evidence="5 10" id="KW-0997">Cell inner membrane</keyword>
<evidence type="ECO:0000256" key="7">
    <source>
        <dbReference type="ARBA" id="ARBA00022927"/>
    </source>
</evidence>
<feature type="region of interest" description="Disordered" evidence="11">
    <location>
        <begin position="77"/>
        <end position="142"/>
    </location>
</feature>
<evidence type="ECO:0000313" key="14">
    <source>
        <dbReference type="Proteomes" id="UP000199233"/>
    </source>
</evidence>
<dbReference type="GO" id="GO:0031992">
    <property type="term" value="F:energy transducer activity"/>
    <property type="evidence" value="ECO:0007669"/>
    <property type="project" value="InterPro"/>
</dbReference>
<dbReference type="InterPro" id="IPR006260">
    <property type="entry name" value="TonB/TolA_C"/>
</dbReference>
<keyword evidence="7 10" id="KW-0653">Protein transport</keyword>
<comment type="similarity">
    <text evidence="2 10">Belongs to the TonB family.</text>
</comment>
<sequence>MSIPMNQMPLPSDPSSHKTFAEILRSRDVRRPSGWMPAFGGALALSLGLFWLMHTVIHVSGMGPQKKEQLQTIDFVRLKRDSDVTPNERRKPPPPPPPKSPPPPAKMSVATDAPVGGPGIAAPGSLDLSADSGGPASGGASANMFDSDAVPLQRVNPMYPNEARRAGITGYVRLQLTIAPDGSVRAAKVIESKPKGLFDASAVTAVLKWRFKPKVVDGVPVDYVATQRIAFDLNK</sequence>
<dbReference type="OrthoDB" id="1628901at2"/>
<dbReference type="Pfam" id="PF03544">
    <property type="entry name" value="TonB_C"/>
    <property type="match status" value="1"/>
</dbReference>
<evidence type="ECO:0000256" key="11">
    <source>
        <dbReference type="SAM" id="MobiDB-lite"/>
    </source>
</evidence>
<dbReference type="InterPro" id="IPR037682">
    <property type="entry name" value="TonB_C"/>
</dbReference>
<accession>A0A1H8ZT32</accession>
<dbReference type="Proteomes" id="UP000199233">
    <property type="component" value="Unassembled WGS sequence"/>
</dbReference>
<feature type="transmembrane region" description="Helical" evidence="10">
    <location>
        <begin position="35"/>
        <end position="57"/>
    </location>
</feature>
<evidence type="ECO:0000256" key="4">
    <source>
        <dbReference type="ARBA" id="ARBA00022475"/>
    </source>
</evidence>
<dbReference type="RefSeq" id="WP_093280686.1">
    <property type="nucleotide sequence ID" value="NZ_FOFS01000001.1"/>
</dbReference>
<keyword evidence="4 10" id="KW-1003">Cell membrane</keyword>
<proteinExistence type="inferred from homology"/>
<feature type="compositionally biased region" description="Basic and acidic residues" evidence="11">
    <location>
        <begin position="77"/>
        <end position="91"/>
    </location>
</feature>
<comment type="subcellular location">
    <subcellularLocation>
        <location evidence="1 10">Cell inner membrane</location>
        <topology evidence="1 10">Single-pass membrane protein</topology>
        <orientation evidence="1 10">Periplasmic side</orientation>
    </subcellularLocation>
</comment>
<organism evidence="13 14">
    <name type="scientific">Solimonas aquatica</name>
    <dbReference type="NCBI Taxonomy" id="489703"/>
    <lineage>
        <taxon>Bacteria</taxon>
        <taxon>Pseudomonadati</taxon>
        <taxon>Pseudomonadota</taxon>
        <taxon>Gammaproteobacteria</taxon>
        <taxon>Nevskiales</taxon>
        <taxon>Nevskiaceae</taxon>
        <taxon>Solimonas</taxon>
    </lineage>
</organism>
<evidence type="ECO:0000256" key="5">
    <source>
        <dbReference type="ARBA" id="ARBA00022519"/>
    </source>
</evidence>
<reference evidence="13 14" key="1">
    <citation type="submission" date="2016-10" db="EMBL/GenBank/DDBJ databases">
        <authorList>
            <person name="de Groot N.N."/>
        </authorList>
    </citation>
    <scope>NUCLEOTIDE SEQUENCE [LARGE SCALE GENOMIC DNA]</scope>
    <source>
        <strain evidence="13 14">DSM 25927</strain>
    </source>
</reference>
<protein>
    <recommendedName>
        <fullName evidence="10">Protein TonB</fullName>
    </recommendedName>
</protein>
<evidence type="ECO:0000313" key="13">
    <source>
        <dbReference type="EMBL" id="SEP67485.1"/>
    </source>
</evidence>
<dbReference type="GO" id="GO:0015031">
    <property type="term" value="P:protein transport"/>
    <property type="evidence" value="ECO:0007669"/>
    <property type="project" value="UniProtKB-UniRule"/>
</dbReference>
<feature type="compositionally biased region" description="Low complexity" evidence="11">
    <location>
        <begin position="120"/>
        <end position="142"/>
    </location>
</feature>
<feature type="compositionally biased region" description="Pro residues" evidence="11">
    <location>
        <begin position="93"/>
        <end position="105"/>
    </location>
</feature>
<evidence type="ECO:0000259" key="12">
    <source>
        <dbReference type="PROSITE" id="PS52015"/>
    </source>
</evidence>
<keyword evidence="14" id="KW-1185">Reference proteome</keyword>
<dbReference type="NCBIfam" id="TIGR01352">
    <property type="entry name" value="tonB_Cterm"/>
    <property type="match status" value="1"/>
</dbReference>
<keyword evidence="6 10" id="KW-0812">Transmembrane</keyword>
<dbReference type="PANTHER" id="PTHR33446">
    <property type="entry name" value="PROTEIN TONB-RELATED"/>
    <property type="match status" value="1"/>
</dbReference>
<dbReference type="PANTHER" id="PTHR33446:SF14">
    <property type="entry name" value="PROTEIN TONB"/>
    <property type="match status" value="1"/>
</dbReference>
<evidence type="ECO:0000256" key="8">
    <source>
        <dbReference type="ARBA" id="ARBA00022989"/>
    </source>
</evidence>
<name>A0A1H8ZT32_9GAMM</name>
<dbReference type="Gene3D" id="3.30.1150.10">
    <property type="match status" value="1"/>
</dbReference>
<dbReference type="PROSITE" id="PS52015">
    <property type="entry name" value="TONB_CTD"/>
    <property type="match status" value="1"/>
</dbReference>